<evidence type="ECO:0000313" key="10">
    <source>
        <dbReference type="EMBL" id="RDY22796.1"/>
    </source>
</evidence>
<protein>
    <submittedName>
        <fullName evidence="10">ABC transporter ATP-binding protein</fullName>
    </submittedName>
</protein>
<gene>
    <name evidence="10" type="ORF">CHF27_011500</name>
</gene>
<name>A0A371IQP7_9FIRM</name>
<dbReference type="GO" id="GO:0005524">
    <property type="term" value="F:ATP binding"/>
    <property type="evidence" value="ECO:0007669"/>
    <property type="project" value="UniProtKB-KW"/>
</dbReference>
<reference evidence="10 11" key="1">
    <citation type="journal article" date="2017" name="Genome Announc.">
        <title>Draft Genome Sequence of Romboutsia maritimum sp. nov. Strain CCRI-22766(T), Isolated from Coastal Estuarine Mud.</title>
        <authorList>
            <person name="Maheux A.F."/>
            <person name="Boudreau D.K."/>
            <person name="Berube E."/>
            <person name="Boissinot M."/>
            <person name="Raymond F."/>
            <person name="Brodeur S."/>
            <person name="Corbeil J."/>
            <person name="Brightwell G."/>
            <person name="Broda D."/>
            <person name="Omar R.F."/>
            <person name="Bergeron M.G."/>
        </authorList>
    </citation>
    <scope>NUCLEOTIDE SEQUENCE [LARGE SCALE GENOMIC DNA]</scope>
    <source>
        <strain evidence="10 11">CCRI-22766</strain>
    </source>
</reference>
<evidence type="ECO:0000313" key="11">
    <source>
        <dbReference type="Proteomes" id="UP000243494"/>
    </source>
</evidence>
<organism evidence="10 11">
    <name type="scientific">Romboutsia maritimum</name>
    <dbReference type="NCBI Taxonomy" id="2020948"/>
    <lineage>
        <taxon>Bacteria</taxon>
        <taxon>Bacillati</taxon>
        <taxon>Bacillota</taxon>
        <taxon>Clostridia</taxon>
        <taxon>Peptostreptococcales</taxon>
        <taxon>Peptostreptococcaceae</taxon>
        <taxon>Romboutsia</taxon>
    </lineage>
</organism>
<dbReference type="PROSITE" id="PS00211">
    <property type="entry name" value="ABC_TRANSPORTER_1"/>
    <property type="match status" value="1"/>
</dbReference>
<evidence type="ECO:0000259" key="9">
    <source>
        <dbReference type="PROSITE" id="PS50893"/>
    </source>
</evidence>
<evidence type="ECO:0000256" key="7">
    <source>
        <dbReference type="ARBA" id="ARBA00022967"/>
    </source>
</evidence>
<dbReference type="RefSeq" id="WP_095405540.1">
    <property type="nucleotide sequence ID" value="NZ_NOJZ02000026.1"/>
</dbReference>
<dbReference type="PANTHER" id="PTHR43553:SF24">
    <property type="entry name" value="ENERGY-COUPLING FACTOR TRANSPORTER ATP-BINDING PROTEIN ECFA1"/>
    <property type="match status" value="1"/>
</dbReference>
<dbReference type="InterPro" id="IPR050095">
    <property type="entry name" value="ECF_ABC_transporter_ATP-bd"/>
</dbReference>
<dbReference type="GO" id="GO:0043190">
    <property type="term" value="C:ATP-binding cassette (ABC) transporter complex"/>
    <property type="evidence" value="ECO:0007669"/>
    <property type="project" value="TreeGrafter"/>
</dbReference>
<dbReference type="EMBL" id="NOJZ02000026">
    <property type="protein sequence ID" value="RDY22796.1"/>
    <property type="molecule type" value="Genomic_DNA"/>
</dbReference>
<dbReference type="GO" id="GO:0042626">
    <property type="term" value="F:ATPase-coupled transmembrane transporter activity"/>
    <property type="evidence" value="ECO:0007669"/>
    <property type="project" value="TreeGrafter"/>
</dbReference>
<dbReference type="InterPro" id="IPR003439">
    <property type="entry name" value="ABC_transporter-like_ATP-bd"/>
</dbReference>
<sequence length="249" mass="28076">MNKINIKVENLYYKYTDNYEALKGINFFLREGESVGIVGSNGAGKSTLLLQLIGILLPTKGNIFINDNIINKKNLHIIRKDIGFVFQNPEDQLFTTSVYDDVAFGPRNYKLDKDEVDHRVINSLKKVGIEDLKDKAPYRLSGGQKNLAAIATAISMNPSILIMDEPTSALDPRARRRLINLLNEFNYTKIIATHDLDMVLDTCERTIILKNGKIVADGLTKDILMDEKLMDLCELELPLSIQGIKKYSL</sequence>
<dbReference type="PANTHER" id="PTHR43553">
    <property type="entry name" value="HEAVY METAL TRANSPORTER"/>
    <property type="match status" value="1"/>
</dbReference>
<proteinExistence type="inferred from homology"/>
<comment type="similarity">
    <text evidence="2">Belongs to the ABC transporter superfamily.</text>
</comment>
<dbReference type="OrthoDB" id="9784332at2"/>
<keyword evidence="3" id="KW-0813">Transport</keyword>
<dbReference type="SMART" id="SM00382">
    <property type="entry name" value="AAA"/>
    <property type="match status" value="1"/>
</dbReference>
<comment type="caution">
    <text evidence="10">The sequence shown here is derived from an EMBL/GenBank/DDBJ whole genome shotgun (WGS) entry which is preliminary data.</text>
</comment>
<accession>A0A371IQP7</accession>
<dbReference type="Pfam" id="PF00005">
    <property type="entry name" value="ABC_tran"/>
    <property type="match status" value="1"/>
</dbReference>
<dbReference type="Proteomes" id="UP000243494">
    <property type="component" value="Unassembled WGS sequence"/>
</dbReference>
<keyword evidence="4" id="KW-1003">Cell membrane</keyword>
<dbReference type="CDD" id="cd03225">
    <property type="entry name" value="ABC_cobalt_CbiO_domain1"/>
    <property type="match status" value="1"/>
</dbReference>
<dbReference type="InterPro" id="IPR017871">
    <property type="entry name" value="ABC_transporter-like_CS"/>
</dbReference>
<evidence type="ECO:0000256" key="1">
    <source>
        <dbReference type="ARBA" id="ARBA00004202"/>
    </source>
</evidence>
<keyword evidence="6 10" id="KW-0067">ATP-binding</keyword>
<keyword evidence="7" id="KW-1278">Translocase</keyword>
<dbReference type="Gene3D" id="3.40.50.300">
    <property type="entry name" value="P-loop containing nucleotide triphosphate hydrolases"/>
    <property type="match status" value="1"/>
</dbReference>
<keyword evidence="5" id="KW-0547">Nucleotide-binding</keyword>
<dbReference type="InterPro" id="IPR003593">
    <property type="entry name" value="AAA+_ATPase"/>
</dbReference>
<dbReference type="GO" id="GO:0016887">
    <property type="term" value="F:ATP hydrolysis activity"/>
    <property type="evidence" value="ECO:0007669"/>
    <property type="project" value="InterPro"/>
</dbReference>
<dbReference type="FunFam" id="3.40.50.300:FF:000224">
    <property type="entry name" value="Energy-coupling factor transporter ATP-binding protein EcfA"/>
    <property type="match status" value="1"/>
</dbReference>
<feature type="domain" description="ABC transporter" evidence="9">
    <location>
        <begin position="6"/>
        <end position="236"/>
    </location>
</feature>
<evidence type="ECO:0000256" key="5">
    <source>
        <dbReference type="ARBA" id="ARBA00022741"/>
    </source>
</evidence>
<dbReference type="SUPFAM" id="SSF52540">
    <property type="entry name" value="P-loop containing nucleoside triphosphate hydrolases"/>
    <property type="match status" value="1"/>
</dbReference>
<evidence type="ECO:0000256" key="6">
    <source>
        <dbReference type="ARBA" id="ARBA00022840"/>
    </source>
</evidence>
<keyword evidence="11" id="KW-1185">Reference proteome</keyword>
<dbReference type="AlphaFoldDB" id="A0A371IQP7"/>
<dbReference type="InterPro" id="IPR027417">
    <property type="entry name" value="P-loop_NTPase"/>
</dbReference>
<dbReference type="InterPro" id="IPR015856">
    <property type="entry name" value="ABC_transpr_CbiO/EcfA_su"/>
</dbReference>
<evidence type="ECO:0000256" key="2">
    <source>
        <dbReference type="ARBA" id="ARBA00005417"/>
    </source>
</evidence>
<dbReference type="PROSITE" id="PS50893">
    <property type="entry name" value="ABC_TRANSPORTER_2"/>
    <property type="match status" value="1"/>
</dbReference>
<keyword evidence="8" id="KW-0472">Membrane</keyword>
<evidence type="ECO:0000256" key="3">
    <source>
        <dbReference type="ARBA" id="ARBA00022448"/>
    </source>
</evidence>
<evidence type="ECO:0000256" key="8">
    <source>
        <dbReference type="ARBA" id="ARBA00023136"/>
    </source>
</evidence>
<evidence type="ECO:0000256" key="4">
    <source>
        <dbReference type="ARBA" id="ARBA00022475"/>
    </source>
</evidence>
<comment type="subcellular location">
    <subcellularLocation>
        <location evidence="1">Cell membrane</location>
        <topology evidence="1">Peripheral membrane protein</topology>
    </subcellularLocation>
</comment>